<dbReference type="InterPro" id="IPR036737">
    <property type="entry name" value="OmpA-like_sf"/>
</dbReference>
<gene>
    <name evidence="2" type="ORF">Bcop_1914</name>
</gene>
<evidence type="ECO:0000313" key="3">
    <source>
        <dbReference type="Proteomes" id="UP000018439"/>
    </source>
</evidence>
<proteinExistence type="predicted"/>
<accession>F3ZS74</accession>
<reference evidence="2 3" key="1">
    <citation type="journal article" date="2011" name="Stand. Genomic Sci.">
        <title>Non-contiguous finished genome sequence of Bacteroides coprosuis type strain (PC139).</title>
        <authorList>
            <person name="Land M."/>
            <person name="Held B."/>
            <person name="Gronow S."/>
            <person name="Abt B."/>
            <person name="Lucas S."/>
            <person name="Del Rio T.G."/>
            <person name="Nolan M."/>
            <person name="Tice H."/>
            <person name="Cheng J.F."/>
            <person name="Pitluck S."/>
            <person name="Liolios K."/>
            <person name="Pagani I."/>
            <person name="Ivanova N."/>
            <person name="Mavromatis K."/>
            <person name="Mikhailova N."/>
            <person name="Pati A."/>
            <person name="Tapia R."/>
            <person name="Han C."/>
            <person name="Goodwin L."/>
            <person name="Chen A."/>
            <person name="Palaniappan K."/>
            <person name="Hauser L."/>
            <person name="Brambilla E.M."/>
            <person name="Rohde M."/>
            <person name="Goker M."/>
            <person name="Detter J.C."/>
            <person name="Woyke T."/>
            <person name="Bristow J."/>
            <person name="Eisen J.A."/>
            <person name="Markowitz V."/>
            <person name="Hugenholtz P."/>
            <person name="Kyrpides N.C."/>
            <person name="Klenk H.P."/>
            <person name="Lapidus A."/>
        </authorList>
    </citation>
    <scope>NUCLEOTIDE SEQUENCE</scope>
    <source>
        <strain evidence="2 3">DSM 18011</strain>
    </source>
</reference>
<dbReference type="Pfam" id="PF12984">
    <property type="entry name" value="DUF3868"/>
    <property type="match status" value="1"/>
</dbReference>
<dbReference type="SUPFAM" id="SSF48452">
    <property type="entry name" value="TPR-like"/>
    <property type="match status" value="1"/>
</dbReference>
<evidence type="ECO:0000313" key="2">
    <source>
        <dbReference type="EMBL" id="EGJ72095.1"/>
    </source>
</evidence>
<dbReference type="InterPro" id="IPR011990">
    <property type="entry name" value="TPR-like_helical_dom_sf"/>
</dbReference>
<organism evidence="2 3">
    <name type="scientific">Bacteroides coprosuis DSM 18011</name>
    <dbReference type="NCBI Taxonomy" id="679937"/>
    <lineage>
        <taxon>Bacteria</taxon>
        <taxon>Pseudomonadati</taxon>
        <taxon>Bacteroidota</taxon>
        <taxon>Bacteroidia</taxon>
        <taxon>Bacteroidales</taxon>
        <taxon>Bacteroidaceae</taxon>
        <taxon>Bacteroides</taxon>
    </lineage>
</organism>
<dbReference type="InterPro" id="IPR024480">
    <property type="entry name" value="DUF3868"/>
</dbReference>
<protein>
    <recommendedName>
        <fullName evidence="1">DUF3868 domain-containing protein</fullName>
    </recommendedName>
</protein>
<dbReference type="Gene3D" id="3.30.1330.60">
    <property type="entry name" value="OmpA-like domain"/>
    <property type="match status" value="1"/>
</dbReference>
<dbReference type="EMBL" id="CM001167">
    <property type="protein sequence ID" value="EGJ72095.1"/>
    <property type="molecule type" value="Genomic_DNA"/>
</dbReference>
<feature type="domain" description="DUF3868" evidence="1">
    <location>
        <begin position="3"/>
        <end position="92"/>
    </location>
</feature>
<dbReference type="AlphaFoldDB" id="F3ZS74"/>
<sequence>MRKTIIIFVILITSTVTYGQTLLNGQVEVAKKEIVKEGDLVAVDLLLDLSKLEIKSNQLYELTPSFVSDSNKEELPKIQIVGRNKELFLKRNEKNPYGYRIRRKNRKSQEYHYQVVVPHQEWMNRSTFVMDEDQCGCNSVVLASAQNSITSVDLIQEFIPSLVFIKPEAEVKNRNEIGKAYLDFQVGKTHILETFRNNPTELAKVNQLFDEINKDENLTIKGIAIHGYASPEGSYSLNSKLASERAQAFKQYLTSKHHFKGYEIQVDSTPEDWEGLRKYVVNSTINDKEAILSIIDNAMDPDPKEWKLKATYPEQYRELLQNCYPALRRSEYIIDYTVRAFSVEEAKVLLKTKPQLLSLEEMYLIAQTYEVGSDEFQEVFDIAVRMYPKDPIANLNAANISLSKKNLEDAQRYLDRVEGDRAEKIHAQGVLEAMKGNLQEAKKLFEKAEQLGISEARENLEKIK</sequence>
<dbReference type="Gene3D" id="1.25.40.10">
    <property type="entry name" value="Tetratricopeptide repeat domain"/>
    <property type="match status" value="1"/>
</dbReference>
<dbReference type="HOGENOM" id="CLU_026852_0_0_10"/>
<dbReference type="Proteomes" id="UP000018439">
    <property type="component" value="Chromosome"/>
</dbReference>
<dbReference type="OrthoDB" id="1100173at2"/>
<name>F3ZS74_9BACE</name>
<keyword evidence="3" id="KW-1185">Reference proteome</keyword>
<evidence type="ECO:0000259" key="1">
    <source>
        <dbReference type="Pfam" id="PF12984"/>
    </source>
</evidence>
<dbReference type="SUPFAM" id="SSF103088">
    <property type="entry name" value="OmpA-like"/>
    <property type="match status" value="1"/>
</dbReference>
<dbReference type="eggNOG" id="COG2885">
    <property type="taxonomic scope" value="Bacteria"/>
</dbReference>
<dbReference type="STRING" id="679937.Bcop_1914"/>